<dbReference type="AlphaFoldDB" id="A0A232M2I5"/>
<dbReference type="CDD" id="cd00167">
    <property type="entry name" value="SANT"/>
    <property type="match status" value="2"/>
</dbReference>
<evidence type="ECO:0000259" key="2">
    <source>
        <dbReference type="PROSITE" id="PS50090"/>
    </source>
</evidence>
<sequence>MLRFNAVASEVESFAYSFVYGSLPGLSSSSGAKCKTARLADPYRDCHLDYSTQEHCKAQEQQGLLVYQHETPTELAFTGRDPHRLAFHQRHQQPQHATPATMRTTGVPSGIHDVHQPVLLDPHQMVSPHLSPHYGSTSLQYPQQRGEKRPPPDNERRNDDDRRMGIHLQMLPAEAHEKGKQSPELLLSAHSDSSSHRRTSAHTFANPLPTLHQPHHHHRLPSQAIIHPSQSSGVETTTQSGLPSVVGQAGMPEPAPRPRGPKLKFTPEEDALLVELKEHKNLTWKQIADFFPGRTSGTLQVRYCTKLKAKDTIWTDEMVQRLRNAVQDYENDRWRIIAAKVGHGFTPAACREKATEL</sequence>
<feature type="compositionally biased region" description="Polar residues" evidence="1">
    <location>
        <begin position="229"/>
        <end position="242"/>
    </location>
</feature>
<feature type="region of interest" description="Disordered" evidence="1">
    <location>
        <begin position="229"/>
        <end position="264"/>
    </location>
</feature>
<evidence type="ECO:0000256" key="1">
    <source>
        <dbReference type="SAM" id="MobiDB-lite"/>
    </source>
</evidence>
<feature type="domain" description="HTH myb-type" evidence="3">
    <location>
        <begin position="257"/>
        <end position="311"/>
    </location>
</feature>
<feature type="compositionally biased region" description="Polar residues" evidence="1">
    <location>
        <begin position="94"/>
        <end position="107"/>
    </location>
</feature>
<protein>
    <recommendedName>
        <fullName evidence="6">Myb-like domain-containing protein</fullName>
    </recommendedName>
</protein>
<proteinExistence type="predicted"/>
<gene>
    <name evidence="4" type="ORF">Egran_01672</name>
</gene>
<dbReference type="SUPFAM" id="SSF46689">
    <property type="entry name" value="Homeodomain-like"/>
    <property type="match status" value="2"/>
</dbReference>
<dbReference type="InterPro" id="IPR009057">
    <property type="entry name" value="Homeodomain-like_sf"/>
</dbReference>
<dbReference type="Proteomes" id="UP000243515">
    <property type="component" value="Unassembled WGS sequence"/>
</dbReference>
<feature type="domain" description="HTH myb-type" evidence="3">
    <location>
        <begin position="314"/>
        <end position="357"/>
    </location>
</feature>
<comment type="caution">
    <text evidence="4">The sequence shown here is derived from an EMBL/GenBank/DDBJ whole genome shotgun (WGS) entry which is preliminary data.</text>
</comment>
<dbReference type="Pfam" id="PF13921">
    <property type="entry name" value="Myb_DNA-bind_6"/>
    <property type="match status" value="1"/>
</dbReference>
<evidence type="ECO:0000313" key="4">
    <source>
        <dbReference type="EMBL" id="OXV10566.1"/>
    </source>
</evidence>
<organism evidence="4 5">
    <name type="scientific">Elaphomyces granulatus</name>
    <dbReference type="NCBI Taxonomy" id="519963"/>
    <lineage>
        <taxon>Eukaryota</taxon>
        <taxon>Fungi</taxon>
        <taxon>Dikarya</taxon>
        <taxon>Ascomycota</taxon>
        <taxon>Pezizomycotina</taxon>
        <taxon>Eurotiomycetes</taxon>
        <taxon>Eurotiomycetidae</taxon>
        <taxon>Eurotiales</taxon>
        <taxon>Elaphomycetaceae</taxon>
        <taxon>Elaphomyces</taxon>
    </lineage>
</organism>
<feature type="domain" description="Myb-like" evidence="2">
    <location>
        <begin position="314"/>
        <end position="357"/>
    </location>
</feature>
<evidence type="ECO:0000259" key="3">
    <source>
        <dbReference type="PROSITE" id="PS51294"/>
    </source>
</evidence>
<name>A0A232M2I5_9EURO</name>
<dbReference type="SMART" id="SM00717">
    <property type="entry name" value="SANT"/>
    <property type="match status" value="2"/>
</dbReference>
<dbReference type="InterPro" id="IPR001005">
    <property type="entry name" value="SANT/Myb"/>
</dbReference>
<feature type="domain" description="Myb-like" evidence="2">
    <location>
        <begin position="257"/>
        <end position="307"/>
    </location>
</feature>
<keyword evidence="5" id="KW-1185">Reference proteome</keyword>
<dbReference type="OrthoDB" id="2143914at2759"/>
<evidence type="ECO:0000313" key="5">
    <source>
        <dbReference type="Proteomes" id="UP000243515"/>
    </source>
</evidence>
<dbReference type="Gene3D" id="1.10.10.60">
    <property type="entry name" value="Homeodomain-like"/>
    <property type="match status" value="2"/>
</dbReference>
<feature type="compositionally biased region" description="Basic and acidic residues" evidence="1">
    <location>
        <begin position="145"/>
        <end position="160"/>
    </location>
</feature>
<reference evidence="4 5" key="1">
    <citation type="journal article" date="2015" name="Environ. Microbiol.">
        <title>Metagenome sequence of Elaphomyces granulatus from sporocarp tissue reveals Ascomycota ectomycorrhizal fingerprints of genome expansion and a Proteobacteria-rich microbiome.</title>
        <authorList>
            <person name="Quandt C.A."/>
            <person name="Kohler A."/>
            <person name="Hesse C.N."/>
            <person name="Sharpton T.J."/>
            <person name="Martin F."/>
            <person name="Spatafora J.W."/>
        </authorList>
    </citation>
    <scope>NUCLEOTIDE SEQUENCE [LARGE SCALE GENOMIC DNA]</scope>
    <source>
        <strain evidence="4 5">OSC145934</strain>
    </source>
</reference>
<dbReference type="PROSITE" id="PS50090">
    <property type="entry name" value="MYB_LIKE"/>
    <property type="match status" value="2"/>
</dbReference>
<accession>A0A232M2I5</accession>
<feature type="region of interest" description="Disordered" evidence="1">
    <location>
        <begin position="91"/>
        <end position="160"/>
    </location>
</feature>
<dbReference type="EMBL" id="NPHW01002876">
    <property type="protein sequence ID" value="OXV10566.1"/>
    <property type="molecule type" value="Genomic_DNA"/>
</dbReference>
<dbReference type="PROSITE" id="PS51294">
    <property type="entry name" value="HTH_MYB"/>
    <property type="match status" value="2"/>
</dbReference>
<dbReference type="InterPro" id="IPR017930">
    <property type="entry name" value="Myb_dom"/>
</dbReference>
<evidence type="ECO:0008006" key="6">
    <source>
        <dbReference type="Google" id="ProtNLM"/>
    </source>
</evidence>
<feature type="compositionally biased region" description="Polar residues" evidence="1">
    <location>
        <begin position="134"/>
        <end position="143"/>
    </location>
</feature>